<dbReference type="Gene3D" id="3.40.630.30">
    <property type="match status" value="1"/>
</dbReference>
<proteinExistence type="predicted"/>
<evidence type="ECO:0000313" key="1">
    <source>
        <dbReference type="EMBL" id="RSK48386.1"/>
    </source>
</evidence>
<dbReference type="EMBL" id="RWIT01000005">
    <property type="protein sequence ID" value="RSK48386.1"/>
    <property type="molecule type" value="Genomic_DNA"/>
</dbReference>
<evidence type="ECO:0000313" key="2">
    <source>
        <dbReference type="Proteomes" id="UP000273500"/>
    </source>
</evidence>
<dbReference type="RefSeq" id="WP_125420060.1">
    <property type="nucleotide sequence ID" value="NZ_RWIT01000005.1"/>
</dbReference>
<accession>A0A3R9PBB5</accession>
<dbReference type="OrthoDB" id="1342666at2"/>
<organism evidence="1 2">
    <name type="scientific">Hymenobacter rigui</name>
    <dbReference type="NCBI Taxonomy" id="334424"/>
    <lineage>
        <taxon>Bacteria</taxon>
        <taxon>Pseudomonadati</taxon>
        <taxon>Bacteroidota</taxon>
        <taxon>Cytophagia</taxon>
        <taxon>Cytophagales</taxon>
        <taxon>Hymenobacteraceae</taxon>
        <taxon>Hymenobacter</taxon>
    </lineage>
</organism>
<protein>
    <submittedName>
        <fullName evidence="1">Uncharacterized protein</fullName>
    </submittedName>
</protein>
<gene>
    <name evidence="1" type="ORF">EI291_11740</name>
</gene>
<sequence length="103" mass="11157">MTASNSIVPLEWDSAFFGFPVGRLVGAGLSAEALRERLVQAGGQGWRLLYWFVSPEDVVSRQAAQALGVQPTDDKCIYVRTLPAQLPPVPEAVQLVARSPHPT</sequence>
<dbReference type="Proteomes" id="UP000273500">
    <property type="component" value="Unassembled WGS sequence"/>
</dbReference>
<name>A0A3R9PBB5_9BACT</name>
<keyword evidence="2" id="KW-1185">Reference proteome</keyword>
<comment type="caution">
    <text evidence="1">The sequence shown here is derived from an EMBL/GenBank/DDBJ whole genome shotgun (WGS) entry which is preliminary data.</text>
</comment>
<dbReference type="AlphaFoldDB" id="A0A3R9PBB5"/>
<reference evidence="1 2" key="1">
    <citation type="submission" date="2018-12" db="EMBL/GenBank/DDBJ databases">
        <authorList>
            <person name="Feng G."/>
            <person name="Zhu H."/>
        </authorList>
    </citation>
    <scope>NUCLEOTIDE SEQUENCE [LARGE SCALE GENOMIC DNA]</scope>
    <source>
        <strain evidence="1 2">KCTC 12533</strain>
    </source>
</reference>